<dbReference type="Gene3D" id="3.50.50.60">
    <property type="entry name" value="FAD/NAD(P)-binding domain"/>
    <property type="match status" value="1"/>
</dbReference>
<dbReference type="HOGENOM" id="CLU_004498_8_2_9"/>
<keyword evidence="3" id="KW-1185">Reference proteome</keyword>
<accession>B8I2Y6</accession>
<sequence length="572" mass="65821">MICPSILYSKEPSPPQPDNPSFEERQAMAKYALFRTCHPEDYCNILNAFSPSENITAIARPGQFKGKSVGIIGGGLAGMAAAFELRKLGFDITILEASEDRIGGRVYTYYFDREKKLYGELGPMRIPVNHETVWHYINLFKLKTRPFIQSDPETFIYLDQRRARNDPYGKNVMNYIYPTYDLASWEAKTSWQELGYYGIEAPVLEASPADRIEVIQVKPRYSRQLLFWDSLNTRQMFEYKKLSQGAINLLSNLFPIGGEFLYHNYVDLVQEYFPVNFWFLYEIAGGMVNLPLAFHRSFISNAPWEYYPEVPTELLGKVTWKQGIKVKGIYKCLENGKITLAYDNKRLMEKGYENFDYIVCAVPFSILRTFEIIPMFSNIKMQAIKEVTYGNSQKTILNCNRRFWEEQGIFGGGSYTDLPVTAIWYTSSRGQVPQRLNQRNREAEPGVIVGSYNFNLDAVRLGNMTDEGRFDKIKRNIEEVHGLAKGYLDNIVTDFKTQVWDNDPLFRGAFCYFTPQQKKLFSWTMTLPEYGDRVFFAGEHVSAIHRWQQGALKSGMEAANAIACTNPNTLLT</sequence>
<dbReference type="EMBL" id="CP001348">
    <property type="protein sequence ID" value="ACL76129.1"/>
    <property type="molecule type" value="Genomic_DNA"/>
</dbReference>
<dbReference type="AlphaFoldDB" id="B8I2Y6"/>
<dbReference type="GO" id="GO:0016491">
    <property type="term" value="F:oxidoreductase activity"/>
    <property type="evidence" value="ECO:0007669"/>
    <property type="project" value="InterPro"/>
</dbReference>
<feature type="domain" description="Amine oxidase" evidence="1">
    <location>
        <begin position="76"/>
        <end position="562"/>
    </location>
</feature>
<dbReference type="OrthoDB" id="25353at2"/>
<dbReference type="STRING" id="394503.Ccel_1778"/>
<dbReference type="Gene3D" id="1.20.1440.240">
    <property type="match status" value="1"/>
</dbReference>
<protein>
    <submittedName>
        <fullName evidence="2">Amine oxidase</fullName>
    </submittedName>
</protein>
<dbReference type="Proteomes" id="UP000001349">
    <property type="component" value="Chromosome"/>
</dbReference>
<dbReference type="KEGG" id="cce:Ccel_1778"/>
<organism evidence="2 3">
    <name type="scientific">Ruminiclostridium cellulolyticum (strain ATCC 35319 / DSM 5812 / JCM 6584 / H10)</name>
    <name type="common">Clostridium cellulolyticum</name>
    <dbReference type="NCBI Taxonomy" id="394503"/>
    <lineage>
        <taxon>Bacteria</taxon>
        <taxon>Bacillati</taxon>
        <taxon>Bacillota</taxon>
        <taxon>Clostridia</taxon>
        <taxon>Eubacteriales</taxon>
        <taxon>Oscillospiraceae</taxon>
        <taxon>Ruminiclostridium</taxon>
    </lineage>
</organism>
<reference evidence="2 3" key="1">
    <citation type="submission" date="2009-01" db="EMBL/GenBank/DDBJ databases">
        <title>Complete sequence of Clostridium cellulolyticum H10.</title>
        <authorList>
            <consortium name="US DOE Joint Genome Institute"/>
            <person name="Lucas S."/>
            <person name="Copeland A."/>
            <person name="Lapidus A."/>
            <person name="Glavina del Rio T."/>
            <person name="Dalin E."/>
            <person name="Tice H."/>
            <person name="Bruce D."/>
            <person name="Goodwin L."/>
            <person name="Pitluck S."/>
            <person name="Chertkov O."/>
            <person name="Saunders E."/>
            <person name="Brettin T."/>
            <person name="Detter J.C."/>
            <person name="Han C."/>
            <person name="Larimer F."/>
            <person name="Land M."/>
            <person name="Hauser L."/>
            <person name="Kyrpides N."/>
            <person name="Ivanova N."/>
            <person name="Zhou J."/>
            <person name="Richardson P."/>
        </authorList>
    </citation>
    <scope>NUCLEOTIDE SEQUENCE [LARGE SCALE GENOMIC DNA]</scope>
    <source>
        <strain evidence="3">ATCC 35319 / DSM 5812 / JCM 6584 / H10</strain>
    </source>
</reference>
<dbReference type="SUPFAM" id="SSF51905">
    <property type="entry name" value="FAD/NAD(P)-binding domain"/>
    <property type="match status" value="1"/>
</dbReference>
<dbReference type="InterPro" id="IPR050281">
    <property type="entry name" value="Flavin_monoamine_oxidase"/>
</dbReference>
<dbReference type="RefSeq" id="WP_015925244.1">
    <property type="nucleotide sequence ID" value="NC_011898.1"/>
</dbReference>
<evidence type="ECO:0000259" key="1">
    <source>
        <dbReference type="Pfam" id="PF01593"/>
    </source>
</evidence>
<evidence type="ECO:0000313" key="2">
    <source>
        <dbReference type="EMBL" id="ACL76129.1"/>
    </source>
</evidence>
<dbReference type="Pfam" id="PF01593">
    <property type="entry name" value="Amino_oxidase"/>
    <property type="match status" value="1"/>
</dbReference>
<dbReference type="InterPro" id="IPR036188">
    <property type="entry name" value="FAD/NAD-bd_sf"/>
</dbReference>
<dbReference type="SUPFAM" id="SSF54373">
    <property type="entry name" value="FAD-linked reductases, C-terminal domain"/>
    <property type="match status" value="1"/>
</dbReference>
<dbReference type="PANTHER" id="PTHR10742">
    <property type="entry name" value="FLAVIN MONOAMINE OXIDASE"/>
    <property type="match status" value="1"/>
</dbReference>
<gene>
    <name evidence="2" type="ordered locus">Ccel_1778</name>
</gene>
<dbReference type="eggNOG" id="COG1231">
    <property type="taxonomic scope" value="Bacteria"/>
</dbReference>
<dbReference type="Gene3D" id="3.90.660.10">
    <property type="match status" value="1"/>
</dbReference>
<evidence type="ECO:0000313" key="3">
    <source>
        <dbReference type="Proteomes" id="UP000001349"/>
    </source>
</evidence>
<dbReference type="InterPro" id="IPR002937">
    <property type="entry name" value="Amino_oxidase"/>
</dbReference>
<dbReference type="PANTHER" id="PTHR10742:SF410">
    <property type="entry name" value="LYSINE-SPECIFIC HISTONE DEMETHYLASE 2"/>
    <property type="match status" value="1"/>
</dbReference>
<proteinExistence type="predicted"/>
<name>B8I2Y6_RUMCH</name>